<proteinExistence type="predicted"/>
<dbReference type="STRING" id="1121395.SAMN02745215_00250"/>
<dbReference type="GO" id="GO:0016301">
    <property type="term" value="F:kinase activity"/>
    <property type="evidence" value="ECO:0007669"/>
    <property type="project" value="InterPro"/>
</dbReference>
<dbReference type="RefSeq" id="WP_072770901.1">
    <property type="nucleotide sequence ID" value="NZ_FRDN01000003.1"/>
</dbReference>
<dbReference type="AlphaFoldDB" id="A0A1M7RY81"/>
<dbReference type="InterPro" id="IPR003812">
    <property type="entry name" value="Fido"/>
</dbReference>
<dbReference type="PANTHER" id="PTHR39426:SF1">
    <property type="entry name" value="HOMOLOGY TO DEATH-ON-CURING PROTEIN OF PHAGE P1"/>
    <property type="match status" value="1"/>
</dbReference>
<dbReference type="PROSITE" id="PS51459">
    <property type="entry name" value="FIDO"/>
    <property type="match status" value="1"/>
</dbReference>
<dbReference type="Proteomes" id="UP000184010">
    <property type="component" value="Unassembled WGS sequence"/>
</dbReference>
<organism evidence="2 3">
    <name type="scientific">Desulfitobacterium chlororespirans DSM 11544</name>
    <dbReference type="NCBI Taxonomy" id="1121395"/>
    <lineage>
        <taxon>Bacteria</taxon>
        <taxon>Bacillati</taxon>
        <taxon>Bacillota</taxon>
        <taxon>Clostridia</taxon>
        <taxon>Eubacteriales</taxon>
        <taxon>Desulfitobacteriaceae</taxon>
        <taxon>Desulfitobacterium</taxon>
    </lineage>
</organism>
<feature type="domain" description="Fido" evidence="1">
    <location>
        <begin position="5"/>
        <end position="123"/>
    </location>
</feature>
<evidence type="ECO:0000313" key="2">
    <source>
        <dbReference type="EMBL" id="SHN51032.1"/>
    </source>
</evidence>
<protein>
    <submittedName>
        <fullName evidence="2">Death on curing protein</fullName>
    </submittedName>
</protein>
<dbReference type="InterPro" id="IPR053737">
    <property type="entry name" value="Type_II_TA_Toxin"/>
</dbReference>
<accession>A0A1M7RY81</accession>
<gene>
    <name evidence="2" type="ORF">SAMN02745215_00250</name>
</gene>
<dbReference type="PANTHER" id="PTHR39426">
    <property type="entry name" value="HOMOLOGY TO DEATH-ON-CURING PROTEIN OF PHAGE P1"/>
    <property type="match status" value="1"/>
</dbReference>
<sequence length="127" mass="14551">MIRVLSIENIILFHEKIIKETGGSKGVRDIRLIESALNRPFMTYDGRDLYSSNIEKIAVIMHSLISNHGFVDGNKRIGIAVMLILLKMNKLMITYTQDELIDLGLKTAEGTIDEKDIINWIKKHIRE</sequence>
<dbReference type="Gene3D" id="1.20.120.1870">
    <property type="entry name" value="Fic/DOC protein, Fido domain"/>
    <property type="match status" value="1"/>
</dbReference>
<keyword evidence="3" id="KW-1185">Reference proteome</keyword>
<dbReference type="Pfam" id="PF02661">
    <property type="entry name" value="Fic"/>
    <property type="match status" value="1"/>
</dbReference>
<dbReference type="InterPro" id="IPR036597">
    <property type="entry name" value="Fido-like_dom_sf"/>
</dbReference>
<reference evidence="3" key="1">
    <citation type="submission" date="2016-12" db="EMBL/GenBank/DDBJ databases">
        <authorList>
            <person name="Varghese N."/>
            <person name="Submissions S."/>
        </authorList>
    </citation>
    <scope>NUCLEOTIDE SEQUENCE [LARGE SCALE GENOMIC DNA]</scope>
    <source>
        <strain evidence="3">DSM 11544</strain>
    </source>
</reference>
<dbReference type="InterPro" id="IPR006440">
    <property type="entry name" value="Doc"/>
</dbReference>
<evidence type="ECO:0000259" key="1">
    <source>
        <dbReference type="PROSITE" id="PS51459"/>
    </source>
</evidence>
<dbReference type="EMBL" id="FRDN01000003">
    <property type="protein sequence ID" value="SHN51032.1"/>
    <property type="molecule type" value="Genomic_DNA"/>
</dbReference>
<dbReference type="PIRSF" id="PIRSF018297">
    <property type="entry name" value="Doc"/>
    <property type="match status" value="1"/>
</dbReference>
<evidence type="ECO:0000313" key="3">
    <source>
        <dbReference type="Proteomes" id="UP000184010"/>
    </source>
</evidence>
<dbReference type="NCBIfam" id="TIGR01550">
    <property type="entry name" value="DOC_P1"/>
    <property type="match status" value="1"/>
</dbReference>
<name>A0A1M7RY81_9FIRM</name>
<dbReference type="SUPFAM" id="SSF140931">
    <property type="entry name" value="Fic-like"/>
    <property type="match status" value="1"/>
</dbReference>